<dbReference type="PANTHER" id="PTHR32251:SF15">
    <property type="entry name" value="3-OXO-5-ALPHA-STEROID 4-DEHYDROGENASE (DUF1295)"/>
    <property type="match status" value="1"/>
</dbReference>
<dbReference type="GO" id="GO:0016020">
    <property type="term" value="C:membrane"/>
    <property type="evidence" value="ECO:0007669"/>
    <property type="project" value="TreeGrafter"/>
</dbReference>
<keyword evidence="1" id="KW-1133">Transmembrane helix</keyword>
<evidence type="ECO:0000313" key="2">
    <source>
        <dbReference type="EMBL" id="KIM88147.1"/>
    </source>
</evidence>
<accession>A0A0C3CEK3</accession>
<dbReference type="HOGENOM" id="CLU_065850_0_0_1"/>
<keyword evidence="3" id="KW-1185">Reference proteome</keyword>
<proteinExistence type="predicted"/>
<keyword evidence="1" id="KW-0812">Transmembrane</keyword>
<dbReference type="EMBL" id="KN832977">
    <property type="protein sequence ID" value="KIM88147.1"/>
    <property type="molecule type" value="Genomic_DNA"/>
</dbReference>
<dbReference type="Proteomes" id="UP000054166">
    <property type="component" value="Unassembled WGS sequence"/>
</dbReference>
<gene>
    <name evidence="2" type="ORF">PILCRDRAFT_814059</name>
</gene>
<organism evidence="2 3">
    <name type="scientific">Piloderma croceum (strain F 1598)</name>
    <dbReference type="NCBI Taxonomy" id="765440"/>
    <lineage>
        <taxon>Eukaryota</taxon>
        <taxon>Fungi</taxon>
        <taxon>Dikarya</taxon>
        <taxon>Basidiomycota</taxon>
        <taxon>Agaricomycotina</taxon>
        <taxon>Agaricomycetes</taxon>
        <taxon>Agaricomycetidae</taxon>
        <taxon>Atheliales</taxon>
        <taxon>Atheliaceae</taxon>
        <taxon>Piloderma</taxon>
    </lineage>
</organism>
<dbReference type="Gene3D" id="1.20.120.1630">
    <property type="match status" value="1"/>
</dbReference>
<evidence type="ECO:0000313" key="3">
    <source>
        <dbReference type="Proteomes" id="UP000054166"/>
    </source>
</evidence>
<feature type="transmembrane region" description="Helical" evidence="1">
    <location>
        <begin position="151"/>
        <end position="167"/>
    </location>
</feature>
<dbReference type="Pfam" id="PF06966">
    <property type="entry name" value="DUF1295"/>
    <property type="match status" value="1"/>
</dbReference>
<dbReference type="OrthoDB" id="67965at2759"/>
<dbReference type="AlphaFoldDB" id="A0A0C3CEK3"/>
<name>A0A0C3CEK3_PILCF</name>
<protein>
    <recommendedName>
        <fullName evidence="4">Steroid 5-alpha reductase C-terminal domain-containing protein</fullName>
    </recommendedName>
</protein>
<dbReference type="InParanoid" id="A0A0C3CEK3"/>
<keyword evidence="1" id="KW-0472">Membrane</keyword>
<sequence>MSDNEQRPKDTLNRVPGTIRQSLPGFAIWYLGRALDTPLQYLLFSRGWAVKVLSAIGLHGNSALLKVGPGAWGLGPVPILVTGLYAAAAVRHFHWITFTNTYQWPARQAIGIVMSNVIFDSIITLSTVRAITSSNSVEAKSFIEALGWKQWAGVGLFIAGMLMEILAEESRKHFKANPSNKGKIDDTGLWSIVRHPNYAGYTLWHSGAMLAGGSVGGAIGIGIFTIALFVSKSIPGLSEHMSHRYGEQWTAYEKRVPYKLFPGIL</sequence>
<feature type="transmembrane region" description="Helical" evidence="1">
    <location>
        <begin position="109"/>
        <end position="131"/>
    </location>
</feature>
<reference evidence="2 3" key="1">
    <citation type="submission" date="2014-04" db="EMBL/GenBank/DDBJ databases">
        <authorList>
            <consortium name="DOE Joint Genome Institute"/>
            <person name="Kuo A."/>
            <person name="Tarkka M."/>
            <person name="Buscot F."/>
            <person name="Kohler A."/>
            <person name="Nagy L.G."/>
            <person name="Floudas D."/>
            <person name="Copeland A."/>
            <person name="Barry K.W."/>
            <person name="Cichocki N."/>
            <person name="Veneault-Fourrey C."/>
            <person name="LaButti K."/>
            <person name="Lindquist E.A."/>
            <person name="Lipzen A."/>
            <person name="Lundell T."/>
            <person name="Morin E."/>
            <person name="Murat C."/>
            <person name="Sun H."/>
            <person name="Tunlid A."/>
            <person name="Henrissat B."/>
            <person name="Grigoriev I.V."/>
            <person name="Hibbett D.S."/>
            <person name="Martin F."/>
            <person name="Nordberg H.P."/>
            <person name="Cantor M.N."/>
            <person name="Hua S.X."/>
        </authorList>
    </citation>
    <scope>NUCLEOTIDE SEQUENCE [LARGE SCALE GENOMIC DNA]</scope>
    <source>
        <strain evidence="2 3">F 1598</strain>
    </source>
</reference>
<feature type="transmembrane region" description="Helical" evidence="1">
    <location>
        <begin position="208"/>
        <end position="230"/>
    </location>
</feature>
<evidence type="ECO:0008006" key="4">
    <source>
        <dbReference type="Google" id="ProtNLM"/>
    </source>
</evidence>
<dbReference type="InterPro" id="IPR010721">
    <property type="entry name" value="UstE-like"/>
</dbReference>
<evidence type="ECO:0000256" key="1">
    <source>
        <dbReference type="SAM" id="Phobius"/>
    </source>
</evidence>
<dbReference type="PANTHER" id="PTHR32251">
    <property type="entry name" value="3-OXO-5-ALPHA-STEROID 4-DEHYDROGENASE"/>
    <property type="match status" value="1"/>
</dbReference>
<feature type="transmembrane region" description="Helical" evidence="1">
    <location>
        <begin position="70"/>
        <end position="88"/>
    </location>
</feature>
<reference evidence="3" key="2">
    <citation type="submission" date="2015-01" db="EMBL/GenBank/DDBJ databases">
        <title>Evolutionary Origins and Diversification of the Mycorrhizal Mutualists.</title>
        <authorList>
            <consortium name="DOE Joint Genome Institute"/>
            <consortium name="Mycorrhizal Genomics Consortium"/>
            <person name="Kohler A."/>
            <person name="Kuo A."/>
            <person name="Nagy L.G."/>
            <person name="Floudas D."/>
            <person name="Copeland A."/>
            <person name="Barry K.W."/>
            <person name="Cichocki N."/>
            <person name="Veneault-Fourrey C."/>
            <person name="LaButti K."/>
            <person name="Lindquist E.A."/>
            <person name="Lipzen A."/>
            <person name="Lundell T."/>
            <person name="Morin E."/>
            <person name="Murat C."/>
            <person name="Riley R."/>
            <person name="Ohm R."/>
            <person name="Sun H."/>
            <person name="Tunlid A."/>
            <person name="Henrissat B."/>
            <person name="Grigoriev I.V."/>
            <person name="Hibbett D.S."/>
            <person name="Martin F."/>
        </authorList>
    </citation>
    <scope>NUCLEOTIDE SEQUENCE [LARGE SCALE GENOMIC DNA]</scope>
    <source>
        <strain evidence="3">F 1598</strain>
    </source>
</reference>